<keyword evidence="5 11" id="KW-0812">Transmembrane</keyword>
<organism evidence="13 14">
    <name type="scientific">Liparis tanakae</name>
    <name type="common">Tanaka's snailfish</name>
    <dbReference type="NCBI Taxonomy" id="230148"/>
    <lineage>
        <taxon>Eukaryota</taxon>
        <taxon>Metazoa</taxon>
        <taxon>Chordata</taxon>
        <taxon>Craniata</taxon>
        <taxon>Vertebrata</taxon>
        <taxon>Euteleostomi</taxon>
        <taxon>Actinopterygii</taxon>
        <taxon>Neopterygii</taxon>
        <taxon>Teleostei</taxon>
        <taxon>Neoteleostei</taxon>
        <taxon>Acanthomorphata</taxon>
        <taxon>Eupercaria</taxon>
        <taxon>Perciformes</taxon>
        <taxon>Cottioidei</taxon>
        <taxon>Cottales</taxon>
        <taxon>Liparidae</taxon>
        <taxon>Liparis</taxon>
    </lineage>
</organism>
<name>A0A4Z2HGT2_9TELE</name>
<evidence type="ECO:0000256" key="2">
    <source>
        <dbReference type="ARBA" id="ARBA00022448"/>
    </source>
</evidence>
<evidence type="ECO:0000256" key="10">
    <source>
        <dbReference type="ARBA" id="ARBA00023136"/>
    </source>
</evidence>
<evidence type="ECO:0000256" key="6">
    <source>
        <dbReference type="ARBA" id="ARBA00022723"/>
    </source>
</evidence>
<keyword evidence="9" id="KW-0915">Sodium</keyword>
<evidence type="ECO:0000256" key="8">
    <source>
        <dbReference type="ARBA" id="ARBA00022989"/>
    </source>
</evidence>
<keyword evidence="10 11" id="KW-0472">Membrane</keyword>
<dbReference type="Pfam" id="PF00375">
    <property type="entry name" value="SDF"/>
    <property type="match status" value="1"/>
</dbReference>
<dbReference type="GO" id="GO:0033229">
    <property type="term" value="F:cysteine transmembrane transporter activity"/>
    <property type="evidence" value="ECO:0007669"/>
    <property type="project" value="TreeGrafter"/>
</dbReference>
<dbReference type="Gene3D" id="1.10.3860.10">
    <property type="entry name" value="Sodium:dicarboxylate symporter"/>
    <property type="match status" value="1"/>
</dbReference>
<dbReference type="PANTHER" id="PTHR11958:SF109">
    <property type="entry name" value="EXCITATORY AMINO ACID TRANSPORTER 3"/>
    <property type="match status" value="1"/>
</dbReference>
<evidence type="ECO:0000256" key="3">
    <source>
        <dbReference type="ARBA" id="ARBA00022475"/>
    </source>
</evidence>
<dbReference type="PRINTS" id="PR00173">
    <property type="entry name" value="EDTRNSPORT"/>
</dbReference>
<evidence type="ECO:0000313" key="13">
    <source>
        <dbReference type="EMBL" id="TNN64740.1"/>
    </source>
</evidence>
<comment type="caution">
    <text evidence="11">Lacks conserved residue(s) required for the propagation of feature annotation.</text>
</comment>
<sequence length="129" mass="14095">MFHPYSLETHYDINLPGNLLMRLLQFVTAPLIVKSVIIGVANLSEHMSKKIALRAAIFFVLTTVIAVLMDEEQAEIKFAFIDSLLDLVRSLSCTPPPPHLHPVFKDPSASTHHPISSSPPPGLDSTGGL</sequence>
<keyword evidence="6" id="KW-0479">Metal-binding</keyword>
<dbReference type="GO" id="GO:0005313">
    <property type="term" value="F:L-glutamate transmembrane transporter activity"/>
    <property type="evidence" value="ECO:0007669"/>
    <property type="project" value="TreeGrafter"/>
</dbReference>
<feature type="transmembrane region" description="Helical" evidence="11">
    <location>
        <begin position="20"/>
        <end position="44"/>
    </location>
</feature>
<dbReference type="PANTHER" id="PTHR11958">
    <property type="entry name" value="SODIUM/DICARBOXYLATE SYMPORTER-RELATED"/>
    <property type="match status" value="1"/>
</dbReference>
<evidence type="ECO:0000256" key="7">
    <source>
        <dbReference type="ARBA" id="ARBA00022970"/>
    </source>
</evidence>
<dbReference type="GO" id="GO:0005886">
    <property type="term" value="C:plasma membrane"/>
    <property type="evidence" value="ECO:0007669"/>
    <property type="project" value="UniProtKB-SubCell"/>
</dbReference>
<dbReference type="InterPro" id="IPR050746">
    <property type="entry name" value="DAACS"/>
</dbReference>
<evidence type="ECO:0000256" key="1">
    <source>
        <dbReference type="ARBA" id="ARBA00004651"/>
    </source>
</evidence>
<comment type="subcellular location">
    <subcellularLocation>
        <location evidence="1">Cell membrane</location>
        <topology evidence="1">Multi-pass membrane protein</topology>
    </subcellularLocation>
    <subcellularLocation>
        <location evidence="11">Membrane</location>
        <topology evidence="11">Multi-pass membrane protein</topology>
    </subcellularLocation>
</comment>
<comment type="caution">
    <text evidence="13">The sequence shown here is derived from an EMBL/GenBank/DDBJ whole genome shotgun (WGS) entry which is preliminary data.</text>
</comment>
<evidence type="ECO:0000256" key="9">
    <source>
        <dbReference type="ARBA" id="ARBA00023053"/>
    </source>
</evidence>
<keyword evidence="4" id="KW-0597">Phosphoprotein</keyword>
<keyword evidence="7" id="KW-0029">Amino-acid transport</keyword>
<reference evidence="13 14" key="1">
    <citation type="submission" date="2019-03" db="EMBL/GenBank/DDBJ databases">
        <title>First draft genome of Liparis tanakae, snailfish: a comprehensive survey of snailfish specific genes.</title>
        <authorList>
            <person name="Kim W."/>
            <person name="Song I."/>
            <person name="Jeong J.-H."/>
            <person name="Kim D."/>
            <person name="Kim S."/>
            <person name="Ryu S."/>
            <person name="Song J.Y."/>
            <person name="Lee S.K."/>
        </authorList>
    </citation>
    <scope>NUCLEOTIDE SEQUENCE [LARGE SCALE GENOMIC DNA]</scope>
    <source>
        <tissue evidence="13">Muscle</tissue>
    </source>
</reference>
<comment type="similarity">
    <text evidence="11">Belongs to the dicarboxylate/amino acid:cation symporter (DAACS) (TC 2.A.23) family.</text>
</comment>
<feature type="transmembrane region" description="Helical" evidence="11">
    <location>
        <begin position="51"/>
        <end position="69"/>
    </location>
</feature>
<feature type="compositionally biased region" description="Low complexity" evidence="12">
    <location>
        <begin position="107"/>
        <end position="116"/>
    </location>
</feature>
<keyword evidence="8 11" id="KW-1133">Transmembrane helix</keyword>
<gene>
    <name evidence="13" type="primary">SLC1A1_0</name>
    <name evidence="13" type="ORF">EYF80_025046</name>
</gene>
<evidence type="ECO:0000313" key="14">
    <source>
        <dbReference type="Proteomes" id="UP000314294"/>
    </source>
</evidence>
<dbReference type="GO" id="GO:0046872">
    <property type="term" value="F:metal ion binding"/>
    <property type="evidence" value="ECO:0007669"/>
    <property type="project" value="UniProtKB-KW"/>
</dbReference>
<evidence type="ECO:0000256" key="5">
    <source>
        <dbReference type="ARBA" id="ARBA00022692"/>
    </source>
</evidence>
<keyword evidence="14" id="KW-1185">Reference proteome</keyword>
<dbReference type="InterPro" id="IPR001991">
    <property type="entry name" value="Na-dicarboxylate_symporter"/>
</dbReference>
<dbReference type="EMBL" id="SRLO01000247">
    <property type="protein sequence ID" value="TNN64740.1"/>
    <property type="molecule type" value="Genomic_DNA"/>
</dbReference>
<feature type="region of interest" description="Disordered" evidence="12">
    <location>
        <begin position="99"/>
        <end position="129"/>
    </location>
</feature>
<evidence type="ECO:0000256" key="11">
    <source>
        <dbReference type="RuleBase" id="RU361216"/>
    </source>
</evidence>
<dbReference type="SUPFAM" id="SSF118215">
    <property type="entry name" value="Proton glutamate symport protein"/>
    <property type="match status" value="1"/>
</dbReference>
<accession>A0A4Z2HGT2</accession>
<proteinExistence type="inferred from homology"/>
<protein>
    <recommendedName>
        <fullName evidence="11">Amino acid transporter</fullName>
    </recommendedName>
</protein>
<dbReference type="OrthoDB" id="5877963at2759"/>
<evidence type="ECO:0000256" key="4">
    <source>
        <dbReference type="ARBA" id="ARBA00022553"/>
    </source>
</evidence>
<dbReference type="Proteomes" id="UP000314294">
    <property type="component" value="Unassembled WGS sequence"/>
</dbReference>
<dbReference type="InterPro" id="IPR036458">
    <property type="entry name" value="Na:dicarbo_symporter_sf"/>
</dbReference>
<evidence type="ECO:0000256" key="12">
    <source>
        <dbReference type="SAM" id="MobiDB-lite"/>
    </source>
</evidence>
<keyword evidence="2 11" id="KW-0813">Transport</keyword>
<dbReference type="AlphaFoldDB" id="A0A4Z2HGT2"/>
<keyword evidence="11" id="KW-0769">Symport</keyword>
<dbReference type="GO" id="GO:0015501">
    <property type="term" value="F:glutamate:sodium symporter activity"/>
    <property type="evidence" value="ECO:0007669"/>
    <property type="project" value="TreeGrafter"/>
</dbReference>
<keyword evidence="3" id="KW-1003">Cell membrane</keyword>